<protein>
    <recommendedName>
        <fullName evidence="2">Glycoside hydrolase family 5 domain-containing protein</fullName>
    </recommendedName>
</protein>
<name>A0A831RWE9_9GAMM</name>
<dbReference type="EMBL" id="DRLF01000156">
    <property type="protein sequence ID" value="HEC06055.1"/>
    <property type="molecule type" value="Genomic_DNA"/>
</dbReference>
<dbReference type="Proteomes" id="UP000886339">
    <property type="component" value="Unassembled WGS sequence"/>
</dbReference>
<accession>A0A831RWE9</accession>
<dbReference type="InterPro" id="IPR017853">
    <property type="entry name" value="GH"/>
</dbReference>
<dbReference type="Gene3D" id="3.20.20.80">
    <property type="entry name" value="Glycosidases"/>
    <property type="match status" value="1"/>
</dbReference>
<proteinExistence type="predicted"/>
<organism evidence="1">
    <name type="scientific">Thiolapillus brandeum</name>
    <dbReference type="NCBI Taxonomy" id="1076588"/>
    <lineage>
        <taxon>Bacteria</taxon>
        <taxon>Pseudomonadati</taxon>
        <taxon>Pseudomonadota</taxon>
        <taxon>Gammaproteobacteria</taxon>
        <taxon>Chromatiales</taxon>
        <taxon>Sedimenticolaceae</taxon>
        <taxon>Thiolapillus</taxon>
    </lineage>
</organism>
<dbReference type="SUPFAM" id="SSF51445">
    <property type="entry name" value="(Trans)glycosidases"/>
    <property type="match status" value="1"/>
</dbReference>
<gene>
    <name evidence="1" type="ORF">ENJ12_04355</name>
</gene>
<evidence type="ECO:0008006" key="2">
    <source>
        <dbReference type="Google" id="ProtNLM"/>
    </source>
</evidence>
<evidence type="ECO:0000313" key="1">
    <source>
        <dbReference type="EMBL" id="HEC06055.1"/>
    </source>
</evidence>
<dbReference type="AlphaFoldDB" id="A0A831RWE9"/>
<comment type="caution">
    <text evidence="1">The sequence shown here is derived from an EMBL/GenBank/DDBJ whole genome shotgun (WGS) entry which is preliminary data.</text>
</comment>
<sequence>MKLVDKTVTDADLDRIKALGFTILNSEWGMDDVPPPQMLGLLDRLQQRGLKFIINFSDGAAWGYPPGGNYTADQPPVWQTAEVMGYIERIRHHPAVYAYDISNEAGENLPNGARIRITLEQMRQAAADVRFVDSTHPILVRMHYWDEEDGDFSDKNPFGAGIADIVMLNLYSNYSVDGTKVLLPNMVRDSGQKLVDKILAVDSSVRIWISLAAFRDMPYFLKPSISDIKRDAAAAAAISEVESIGFFGWGSPENGAGWYMPREGAELLDFLRVR</sequence>
<reference evidence="1" key="1">
    <citation type="journal article" date="2020" name="mSystems">
        <title>Genome- and Community-Level Interaction Insights into Carbon Utilization and Element Cycling Functions of Hydrothermarchaeota in Hydrothermal Sediment.</title>
        <authorList>
            <person name="Zhou Z."/>
            <person name="Liu Y."/>
            <person name="Xu W."/>
            <person name="Pan J."/>
            <person name="Luo Z.H."/>
            <person name="Li M."/>
        </authorList>
    </citation>
    <scope>NUCLEOTIDE SEQUENCE [LARGE SCALE GENOMIC DNA]</scope>
    <source>
        <strain evidence="1">HyVt-458</strain>
    </source>
</reference>